<dbReference type="Gene3D" id="1.10.12.10">
    <property type="entry name" value="Lyase 2-enoyl-coa Hydratase, Chain A, domain 2"/>
    <property type="match status" value="1"/>
</dbReference>
<dbReference type="PANTHER" id="PTHR11941:SF54">
    <property type="entry name" value="ENOYL-COA HYDRATASE, MITOCHONDRIAL"/>
    <property type="match status" value="1"/>
</dbReference>
<dbReference type="RefSeq" id="WP_052036233.1">
    <property type="nucleotide sequence ID" value="NZ_JMIR01000013.1"/>
</dbReference>
<dbReference type="FunFam" id="1.10.12.10:FF:000001">
    <property type="entry name" value="Probable enoyl-CoA hydratase, mitochondrial"/>
    <property type="match status" value="1"/>
</dbReference>
<dbReference type="Pfam" id="PF00378">
    <property type="entry name" value="ECH_1"/>
    <property type="match status" value="1"/>
</dbReference>
<accession>A0A074LTQ8</accession>
<dbReference type="eggNOG" id="COG1024">
    <property type="taxonomic scope" value="Bacteria"/>
</dbReference>
<dbReference type="GO" id="GO:0004300">
    <property type="term" value="F:enoyl-CoA hydratase activity"/>
    <property type="evidence" value="ECO:0007669"/>
    <property type="project" value="UniProtKB-EC"/>
</dbReference>
<dbReference type="OrthoDB" id="9775794at2"/>
<dbReference type="InterPro" id="IPR018376">
    <property type="entry name" value="Enoyl-CoA_hyd/isom_CS"/>
</dbReference>
<dbReference type="FunFam" id="3.90.226.10:FF:000009">
    <property type="entry name" value="Carnitinyl-CoA dehydratase"/>
    <property type="match status" value="1"/>
</dbReference>
<dbReference type="AlphaFoldDB" id="A0A074LTQ8"/>
<dbReference type="GO" id="GO:0006635">
    <property type="term" value="P:fatty acid beta-oxidation"/>
    <property type="evidence" value="ECO:0007669"/>
    <property type="project" value="TreeGrafter"/>
</dbReference>
<gene>
    <name evidence="4" type="ORF">EL26_10920</name>
</gene>
<keyword evidence="5" id="KW-1185">Reference proteome</keyword>
<dbReference type="InterPro" id="IPR014748">
    <property type="entry name" value="Enoyl-CoA_hydra_C"/>
</dbReference>
<dbReference type="STRING" id="1157490.EL26_10920"/>
<comment type="caution">
    <text evidence="4">The sequence shown here is derived from an EMBL/GenBank/DDBJ whole genome shotgun (WGS) entry which is preliminary data.</text>
</comment>
<evidence type="ECO:0000313" key="5">
    <source>
        <dbReference type="Proteomes" id="UP000027931"/>
    </source>
</evidence>
<evidence type="ECO:0000256" key="2">
    <source>
        <dbReference type="ARBA" id="ARBA00023239"/>
    </source>
</evidence>
<dbReference type="EC" id="4.2.1.17" evidence="4"/>
<reference evidence="4 5" key="1">
    <citation type="journal article" date="2013" name="Int. J. Syst. Evol. Microbiol.">
        <title>Tumebacillus flagellatus sp. nov., an alpha-amylase/pullulanase-producing bacterium isolated from cassava wastewater.</title>
        <authorList>
            <person name="Wang Q."/>
            <person name="Xie N."/>
            <person name="Qin Y."/>
            <person name="Shen N."/>
            <person name="Zhu J."/>
            <person name="Mi H."/>
            <person name="Huang R."/>
        </authorList>
    </citation>
    <scope>NUCLEOTIDE SEQUENCE [LARGE SCALE GENOMIC DNA]</scope>
    <source>
        <strain evidence="4 5">GST4</strain>
    </source>
</reference>
<dbReference type="PANTHER" id="PTHR11941">
    <property type="entry name" value="ENOYL-COA HYDRATASE-RELATED"/>
    <property type="match status" value="1"/>
</dbReference>
<proteinExistence type="inferred from homology"/>
<dbReference type="InterPro" id="IPR029045">
    <property type="entry name" value="ClpP/crotonase-like_dom_sf"/>
</dbReference>
<dbReference type="EMBL" id="JMIR01000013">
    <property type="protein sequence ID" value="KEO83198.1"/>
    <property type="molecule type" value="Genomic_DNA"/>
</dbReference>
<evidence type="ECO:0000256" key="1">
    <source>
        <dbReference type="ARBA" id="ARBA00005254"/>
    </source>
</evidence>
<dbReference type="InterPro" id="IPR001753">
    <property type="entry name" value="Enoyl-CoA_hydra/iso"/>
</dbReference>
<dbReference type="Gene3D" id="3.90.226.10">
    <property type="entry name" value="2-enoyl-CoA Hydratase, Chain A, domain 1"/>
    <property type="match status" value="1"/>
</dbReference>
<name>A0A074LTQ8_9BACL</name>
<dbReference type="NCBIfam" id="NF005802">
    <property type="entry name" value="PRK07657.1"/>
    <property type="match status" value="1"/>
</dbReference>
<sequence>MPFDPKIQNFRDTPLPEDRQGLVLTAIEDGIATVTLNRVQAHNALSVEMLEQFIDTLYALKFDPNVRVIVVTGAGEKSFCAGADLIQRGQMDMPQTRQHINLIRTAVNELDLMPQPVIAAVNGVAFGGGMELALPADIRIATPNAKFGLTEVALAIIPGAGGTQRLPRLIGLAKAKELILTARRIDAQEAERIGLVNYVVSHEELLNKAYELAREITKNGPMAVRQAKLAINKGVEVDLATGLSIEQNAYEVILPSQDRLEGLRAFKEKRPPVYRGE</sequence>
<dbReference type="SUPFAM" id="SSF52096">
    <property type="entry name" value="ClpP/crotonase"/>
    <property type="match status" value="1"/>
</dbReference>
<protein>
    <submittedName>
        <fullName evidence="4">Enoyl-CoA hydratase</fullName>
        <ecNumber evidence="4">4.2.1.17</ecNumber>
    </submittedName>
</protein>
<organism evidence="4 5">
    <name type="scientific">Tumebacillus flagellatus</name>
    <dbReference type="NCBI Taxonomy" id="1157490"/>
    <lineage>
        <taxon>Bacteria</taxon>
        <taxon>Bacillati</taxon>
        <taxon>Bacillota</taxon>
        <taxon>Bacilli</taxon>
        <taxon>Bacillales</taxon>
        <taxon>Alicyclobacillaceae</taxon>
        <taxon>Tumebacillus</taxon>
    </lineage>
</organism>
<dbReference type="PROSITE" id="PS00166">
    <property type="entry name" value="ENOYL_COA_HYDRATASE"/>
    <property type="match status" value="1"/>
</dbReference>
<keyword evidence="2 4" id="KW-0456">Lyase</keyword>
<dbReference type="CDD" id="cd06558">
    <property type="entry name" value="crotonase-like"/>
    <property type="match status" value="1"/>
</dbReference>
<comment type="similarity">
    <text evidence="1 3">Belongs to the enoyl-CoA hydratase/isomerase family.</text>
</comment>
<dbReference type="Proteomes" id="UP000027931">
    <property type="component" value="Unassembled WGS sequence"/>
</dbReference>
<evidence type="ECO:0000256" key="3">
    <source>
        <dbReference type="RuleBase" id="RU003707"/>
    </source>
</evidence>
<evidence type="ECO:0000313" key="4">
    <source>
        <dbReference type="EMBL" id="KEO83198.1"/>
    </source>
</evidence>